<reference evidence="3" key="1">
    <citation type="journal article" date="2014" name="Int. J. Syst. Evol. Microbiol.">
        <title>Complete genome sequence of Corynebacterium casei LMG S-19264T (=DSM 44701T), isolated from a smear-ripened cheese.</title>
        <authorList>
            <consortium name="US DOE Joint Genome Institute (JGI-PGF)"/>
            <person name="Walter F."/>
            <person name="Albersmeier A."/>
            <person name="Kalinowski J."/>
            <person name="Ruckert C."/>
        </authorList>
    </citation>
    <scope>NUCLEOTIDE SEQUENCE</scope>
    <source>
        <strain evidence="3">KCTC 23224</strain>
    </source>
</reference>
<dbReference type="AlphaFoldDB" id="A0A8J3CX38"/>
<dbReference type="GO" id="GO:0003678">
    <property type="term" value="F:DNA helicase activity"/>
    <property type="evidence" value="ECO:0007669"/>
    <property type="project" value="InterPro"/>
</dbReference>
<dbReference type="InterPro" id="IPR010285">
    <property type="entry name" value="DNA_helicase_pif1-like_DEAD"/>
</dbReference>
<dbReference type="FunFam" id="3.40.50.300:FF:001498">
    <property type="entry name" value="ATP-dependent DNA helicase"/>
    <property type="match status" value="1"/>
</dbReference>
<keyword evidence="3" id="KW-0067">ATP-binding</keyword>
<dbReference type="PANTHER" id="PTHR47642:SF7">
    <property type="entry name" value="ATP-DEPENDENT DNA HELICASE PIF1"/>
    <property type="match status" value="1"/>
</dbReference>
<sequence>MEFELTDKIEVAAQFVNSTNRPIFLTGKAGTGKTTFLRKLTSITHKNFIIVAPTGIASLNAKGVTIHSQFLLPFGSFIPSKEPEGNFSQSGNFYSQFTLGRRHALNGTRRKVLRSVDLIIIDEVSMLRADILDAIDYRMKSLKRNFDEPFGGVQVLMIGDLFQLPPIVKNEEWAVLGKFYKGMHFFEALAIQNSGMVYIELDKIFRQKDQTFIDILNKLRLNKIERSDVDFLNRFFKTEAEIEKEKEVITITTHNYKADQQNRKELDALPGKPQFFEAVVEKDFPESLYPVPYSLELKVGAQIMFIKNDSSGEGAYYNGKMATVTNMDDEGIEVRMSDSRITYYLTREVWENKRYAVQDDTKEIQEEVIGTFQQYPIKLAWAVTVHKSQGLTFDKAIIDVGQAFAPGQVYVALSRLRSLDGLILRTKIQPTVISSDPEASQFTKSTESQEPLDSLLSKGQQAYMLDILEKTFNFYEIMLGIQEFQKDSDSSLAFEDEEMNTAIPQLLSLLATESENTLKFQRQLAYLAHHQQHDHLTERLEKGSAYYQKFLLEALAALYKHMSEVERFSQTKQYLEKLEEIDVLIFRKLLEILRTNTLVACIINGEEIPKMEHFSRELSNQTKDMRNAAKETAKANPKFTKNKTGKKKKEGGPNLKKVKGETYEITFELHDAGLNFLQIAEMRGLAESTIKTHLAKGIQEGRVDISQHFSEEYIDELKKLLVIHDFDLSAIRQEYPGKYDFGSLKMVLAHINQEE</sequence>
<dbReference type="Proteomes" id="UP000642809">
    <property type="component" value="Unassembled WGS sequence"/>
</dbReference>
<dbReference type="PANTHER" id="PTHR47642">
    <property type="entry name" value="ATP-DEPENDENT DNA HELICASE"/>
    <property type="match status" value="1"/>
</dbReference>
<dbReference type="InterPro" id="IPR003593">
    <property type="entry name" value="AAA+_ATPase"/>
</dbReference>
<keyword evidence="4" id="KW-1185">Reference proteome</keyword>
<dbReference type="SMART" id="SM00382">
    <property type="entry name" value="AAA"/>
    <property type="match status" value="1"/>
</dbReference>
<dbReference type="SUPFAM" id="SSF52540">
    <property type="entry name" value="P-loop containing nucleoside triphosphate hydrolases"/>
    <property type="match status" value="2"/>
</dbReference>
<keyword evidence="3" id="KW-0347">Helicase</keyword>
<reference evidence="3" key="2">
    <citation type="submission" date="2020-09" db="EMBL/GenBank/DDBJ databases">
        <authorList>
            <person name="Sun Q."/>
            <person name="Kim S."/>
        </authorList>
    </citation>
    <scope>NUCLEOTIDE SEQUENCE</scope>
    <source>
        <strain evidence="3">KCTC 23224</strain>
    </source>
</reference>
<dbReference type="InterPro" id="IPR051055">
    <property type="entry name" value="PIF1_helicase"/>
</dbReference>
<evidence type="ECO:0000259" key="2">
    <source>
        <dbReference type="SMART" id="SM00382"/>
    </source>
</evidence>
<keyword evidence="3" id="KW-0378">Hydrolase</keyword>
<gene>
    <name evidence="3" type="ORF">GCM10008106_14210</name>
</gene>
<feature type="region of interest" description="Disordered" evidence="1">
    <location>
        <begin position="626"/>
        <end position="655"/>
    </location>
</feature>
<feature type="compositionally biased region" description="Basic residues" evidence="1">
    <location>
        <begin position="640"/>
        <end position="649"/>
    </location>
</feature>
<dbReference type="Gene3D" id="3.40.50.300">
    <property type="entry name" value="P-loop containing nucleotide triphosphate hydrolases"/>
    <property type="match status" value="2"/>
</dbReference>
<evidence type="ECO:0000313" key="3">
    <source>
        <dbReference type="EMBL" id="GHB34138.1"/>
    </source>
</evidence>
<dbReference type="GO" id="GO:0000723">
    <property type="term" value="P:telomere maintenance"/>
    <property type="evidence" value="ECO:0007669"/>
    <property type="project" value="InterPro"/>
</dbReference>
<organism evidence="3 4">
    <name type="scientific">Mongoliitalea lutea</name>
    <dbReference type="NCBI Taxonomy" id="849756"/>
    <lineage>
        <taxon>Bacteria</taxon>
        <taxon>Pseudomonadati</taxon>
        <taxon>Bacteroidota</taxon>
        <taxon>Cytophagia</taxon>
        <taxon>Cytophagales</taxon>
        <taxon>Cyclobacteriaceae</taxon>
        <taxon>Mongoliitalea</taxon>
    </lineage>
</organism>
<dbReference type="Pfam" id="PF05970">
    <property type="entry name" value="PIF1"/>
    <property type="match status" value="2"/>
</dbReference>
<dbReference type="RefSeq" id="WP_189579961.1">
    <property type="nucleotide sequence ID" value="NZ_BMYF01000007.1"/>
</dbReference>
<dbReference type="CDD" id="cd18809">
    <property type="entry name" value="SF1_C_RecD"/>
    <property type="match status" value="1"/>
</dbReference>
<dbReference type="InterPro" id="IPR027417">
    <property type="entry name" value="P-loop_NTPase"/>
</dbReference>
<dbReference type="EMBL" id="BMYF01000007">
    <property type="protein sequence ID" value="GHB34138.1"/>
    <property type="molecule type" value="Genomic_DNA"/>
</dbReference>
<dbReference type="Pfam" id="PF14493">
    <property type="entry name" value="HTH_40"/>
    <property type="match status" value="1"/>
</dbReference>
<dbReference type="InterPro" id="IPR029491">
    <property type="entry name" value="Helicase_HTH"/>
</dbReference>
<keyword evidence="3" id="KW-0547">Nucleotide-binding</keyword>
<feature type="domain" description="AAA+ ATPase" evidence="2">
    <location>
        <begin position="19"/>
        <end position="179"/>
    </location>
</feature>
<evidence type="ECO:0000313" key="4">
    <source>
        <dbReference type="Proteomes" id="UP000642809"/>
    </source>
</evidence>
<name>A0A8J3CX38_9BACT</name>
<accession>A0A8J3CX38</accession>
<comment type="caution">
    <text evidence="3">The sequence shown here is derived from an EMBL/GenBank/DDBJ whole genome shotgun (WGS) entry which is preliminary data.</text>
</comment>
<evidence type="ECO:0000256" key="1">
    <source>
        <dbReference type="SAM" id="MobiDB-lite"/>
    </source>
</evidence>
<protein>
    <submittedName>
        <fullName evidence="3">Helicase</fullName>
    </submittedName>
</protein>
<proteinExistence type="predicted"/>
<dbReference type="GO" id="GO:0006281">
    <property type="term" value="P:DNA repair"/>
    <property type="evidence" value="ECO:0007669"/>
    <property type="project" value="InterPro"/>
</dbReference>